<proteinExistence type="inferred from homology"/>
<dbReference type="GO" id="GO:0005737">
    <property type="term" value="C:cytoplasm"/>
    <property type="evidence" value="ECO:0007669"/>
    <property type="project" value="UniProtKB-SubCell"/>
</dbReference>
<comment type="catalytic activity">
    <reaction evidence="5">
        <text>trans-aconitate + S-adenosyl-L-methionine = (E)-3-(methoxycarbonyl)pent-2-enedioate + S-adenosyl-L-homocysteine</text>
        <dbReference type="Rhea" id="RHEA:14969"/>
        <dbReference type="ChEBI" id="CHEBI:15708"/>
        <dbReference type="ChEBI" id="CHEBI:57470"/>
        <dbReference type="ChEBI" id="CHEBI:57856"/>
        <dbReference type="ChEBI" id="CHEBI:59789"/>
        <dbReference type="EC" id="2.1.1.144"/>
    </reaction>
</comment>
<dbReference type="HAMAP" id="MF_00560">
    <property type="entry name" value="Tran_acon_Me_trans"/>
    <property type="match status" value="1"/>
</dbReference>
<dbReference type="InterPro" id="IPR029063">
    <property type="entry name" value="SAM-dependent_MTases_sf"/>
</dbReference>
<dbReference type="PANTHER" id="PTHR43861:SF1">
    <property type="entry name" value="TRANS-ACONITATE 2-METHYLTRANSFERASE"/>
    <property type="match status" value="1"/>
</dbReference>
<dbReference type="PANTHER" id="PTHR43861">
    <property type="entry name" value="TRANS-ACONITATE 2-METHYLTRANSFERASE-RELATED"/>
    <property type="match status" value="1"/>
</dbReference>
<dbReference type="Gene3D" id="1.10.150.290">
    <property type="entry name" value="S-adenosyl-L-methionine-dependent methyltransferases"/>
    <property type="match status" value="1"/>
</dbReference>
<dbReference type="EMBL" id="FMXQ01000006">
    <property type="protein sequence ID" value="SDB39319.1"/>
    <property type="molecule type" value="Genomic_DNA"/>
</dbReference>
<keyword evidence="1 5" id="KW-0963">Cytoplasm</keyword>
<dbReference type="STRING" id="665467.SAMN02982931_02924"/>
<comment type="function">
    <text evidence="5">Catalyzes the S-adenosylmethionine monomethyl esterification of trans-aconitate.</text>
</comment>
<dbReference type="InterPro" id="IPR023149">
    <property type="entry name" value="Trans_acon_MeTrfase_C"/>
</dbReference>
<keyword evidence="8" id="KW-1185">Reference proteome</keyword>
<reference evidence="7 8" key="1">
    <citation type="submission" date="2016-10" db="EMBL/GenBank/DDBJ databases">
        <authorList>
            <person name="de Groot N.N."/>
        </authorList>
    </citation>
    <scope>NUCLEOTIDE SEQUENCE [LARGE SCALE GENOMIC DNA]</scope>
    <source>
        <strain evidence="7 8">ATCC 35022</strain>
    </source>
</reference>
<dbReference type="RefSeq" id="WP_090877246.1">
    <property type="nucleotide sequence ID" value="NZ_FMXQ01000006.1"/>
</dbReference>
<dbReference type="Proteomes" id="UP000199071">
    <property type="component" value="Unassembled WGS sequence"/>
</dbReference>
<dbReference type="Gene3D" id="3.40.50.150">
    <property type="entry name" value="Vaccinia Virus protein VP39"/>
    <property type="match status" value="1"/>
</dbReference>
<protein>
    <recommendedName>
        <fullName evidence="5">Trans-aconitate 2-methyltransferase</fullName>
        <ecNumber evidence="5">2.1.1.144</ecNumber>
    </recommendedName>
</protein>
<evidence type="ECO:0000313" key="8">
    <source>
        <dbReference type="Proteomes" id="UP000199071"/>
    </source>
</evidence>
<gene>
    <name evidence="5" type="primary">tam</name>
    <name evidence="7" type="ORF">SAMN02982931_02924</name>
</gene>
<evidence type="ECO:0000256" key="2">
    <source>
        <dbReference type="ARBA" id="ARBA00022603"/>
    </source>
</evidence>
<dbReference type="InterPro" id="IPR023506">
    <property type="entry name" value="Trans-aconitate_MeTrfase"/>
</dbReference>
<evidence type="ECO:0000259" key="6">
    <source>
        <dbReference type="Pfam" id="PF08241"/>
    </source>
</evidence>
<comment type="subcellular location">
    <subcellularLocation>
        <location evidence="5">Cytoplasm</location>
    </subcellularLocation>
</comment>
<accession>A0A1G6D2Q0</accession>
<evidence type="ECO:0000256" key="3">
    <source>
        <dbReference type="ARBA" id="ARBA00022679"/>
    </source>
</evidence>
<dbReference type="AlphaFoldDB" id="A0A1G6D2Q0"/>
<feature type="domain" description="Methyltransferase type 11" evidence="6">
    <location>
        <begin position="35"/>
        <end position="127"/>
    </location>
</feature>
<keyword evidence="3 5" id="KW-0808">Transferase</keyword>
<dbReference type="GO" id="GO:0030798">
    <property type="term" value="F:trans-aconitate 2-methyltransferase activity"/>
    <property type="evidence" value="ECO:0007669"/>
    <property type="project" value="UniProtKB-UniRule"/>
</dbReference>
<evidence type="ECO:0000256" key="4">
    <source>
        <dbReference type="ARBA" id="ARBA00022691"/>
    </source>
</evidence>
<dbReference type="Pfam" id="PF08241">
    <property type="entry name" value="Methyltransf_11"/>
    <property type="match status" value="1"/>
</dbReference>
<evidence type="ECO:0000256" key="5">
    <source>
        <dbReference type="HAMAP-Rule" id="MF_00560"/>
    </source>
</evidence>
<dbReference type="CDD" id="cd02440">
    <property type="entry name" value="AdoMet_MTases"/>
    <property type="match status" value="1"/>
</dbReference>
<comment type="similarity">
    <text evidence="5">Belongs to the methyltransferase superfamily. Tam family.</text>
</comment>
<name>A0A1G6D2Q0_9HYPH</name>
<dbReference type="GO" id="GO:0032259">
    <property type="term" value="P:methylation"/>
    <property type="evidence" value="ECO:0007669"/>
    <property type="project" value="UniProtKB-KW"/>
</dbReference>
<dbReference type="EC" id="2.1.1.144" evidence="5"/>
<keyword evidence="2 5" id="KW-0489">Methyltransferase</keyword>
<organism evidence="7 8">
    <name type="scientific">Bauldia litoralis</name>
    <dbReference type="NCBI Taxonomy" id="665467"/>
    <lineage>
        <taxon>Bacteria</taxon>
        <taxon>Pseudomonadati</taxon>
        <taxon>Pseudomonadota</taxon>
        <taxon>Alphaproteobacteria</taxon>
        <taxon>Hyphomicrobiales</taxon>
        <taxon>Kaistiaceae</taxon>
        <taxon>Bauldia</taxon>
    </lineage>
</organism>
<evidence type="ECO:0000256" key="1">
    <source>
        <dbReference type="ARBA" id="ARBA00022490"/>
    </source>
</evidence>
<dbReference type="NCBIfam" id="NF002463">
    <property type="entry name" value="PRK01683.1"/>
    <property type="match status" value="1"/>
</dbReference>
<evidence type="ECO:0000313" key="7">
    <source>
        <dbReference type="EMBL" id="SDB39319.1"/>
    </source>
</evidence>
<dbReference type="InterPro" id="IPR013216">
    <property type="entry name" value="Methyltransf_11"/>
</dbReference>
<keyword evidence="4 5" id="KW-0949">S-adenosyl-L-methionine</keyword>
<sequence>MTWSPAQYLKFEDERSRPAAELLARVPLDAPKRIVDVGCGPGNSTALLAARYPDATLVGLDTSPDMLAAARKRLPKAAFIEASVATWVPDASFDLIFGNAVFQWVPDHLGVLARLLESCQPGGVLAIQVPDNLGEPTHRLMADVALAGPWRNRFEAPVAREAIPTADAYYDRLRPLAASIDIWRVTYHHVLDGPEAIVEWLKGTGLLPYLERLEAGEREAYLADYLERIAASHPPLVDGKVLLRFPRLFVVATRG</sequence>
<dbReference type="SUPFAM" id="SSF53335">
    <property type="entry name" value="S-adenosyl-L-methionine-dependent methyltransferases"/>
    <property type="match status" value="1"/>
</dbReference>